<dbReference type="Gene3D" id="3.60.110.10">
    <property type="entry name" value="Carbon-nitrogen hydrolase"/>
    <property type="match status" value="1"/>
</dbReference>
<dbReference type="eggNOG" id="KOG0806">
    <property type="taxonomic scope" value="Eukaryota"/>
</dbReference>
<dbReference type="SUPFAM" id="SSF56317">
    <property type="entry name" value="Carbon-nitrogen hydrolase"/>
    <property type="match status" value="1"/>
</dbReference>
<dbReference type="PANTHER" id="PTHR23088">
    <property type="entry name" value="NITRILASE-RELATED"/>
    <property type="match status" value="1"/>
</dbReference>
<dbReference type="GO" id="GO:0050152">
    <property type="term" value="F:omega-amidase activity"/>
    <property type="evidence" value="ECO:0007669"/>
    <property type="project" value="TreeGrafter"/>
</dbReference>
<dbReference type="KEGG" id="cme:CYME_CMQ252C"/>
<dbReference type="STRING" id="280699.M1VKR1"/>
<evidence type="ECO:0000259" key="2">
    <source>
        <dbReference type="PROSITE" id="PS50263"/>
    </source>
</evidence>
<dbReference type="InterPro" id="IPR045254">
    <property type="entry name" value="Nit1/2_C-N_Hydrolase"/>
</dbReference>
<proteinExistence type="predicted"/>
<dbReference type="Pfam" id="PF00795">
    <property type="entry name" value="CN_hydrolase"/>
    <property type="match status" value="1"/>
</dbReference>
<dbReference type="GO" id="GO:0006107">
    <property type="term" value="P:oxaloacetate metabolic process"/>
    <property type="evidence" value="ECO:0007669"/>
    <property type="project" value="TreeGrafter"/>
</dbReference>
<reference evidence="3 4" key="2">
    <citation type="journal article" date="2007" name="BMC Biol.">
        <title>A 100%-complete sequence reveals unusually simple genomic features in the hot-spring red alga Cyanidioschyzon merolae.</title>
        <authorList>
            <person name="Nozaki H."/>
            <person name="Takano H."/>
            <person name="Misumi O."/>
            <person name="Terasawa K."/>
            <person name="Matsuzaki M."/>
            <person name="Maruyama S."/>
            <person name="Nishida K."/>
            <person name="Yagisawa F."/>
            <person name="Yoshida Y."/>
            <person name="Fujiwara T."/>
            <person name="Takio S."/>
            <person name="Tamura K."/>
            <person name="Chung S.J."/>
            <person name="Nakamura S."/>
            <person name="Kuroiwa H."/>
            <person name="Tanaka K."/>
            <person name="Sato N."/>
            <person name="Kuroiwa T."/>
        </authorList>
    </citation>
    <scope>NUCLEOTIDE SEQUENCE [LARGE SCALE GENOMIC DNA]</scope>
    <source>
        <strain evidence="3 4">10D</strain>
    </source>
</reference>
<reference evidence="3 4" key="1">
    <citation type="journal article" date="2004" name="Nature">
        <title>Genome sequence of the ultrasmall unicellular red alga Cyanidioschyzon merolae 10D.</title>
        <authorList>
            <person name="Matsuzaki M."/>
            <person name="Misumi O."/>
            <person name="Shin-i T."/>
            <person name="Maruyama S."/>
            <person name="Takahara M."/>
            <person name="Miyagishima S."/>
            <person name="Mori T."/>
            <person name="Nishida K."/>
            <person name="Yagisawa F."/>
            <person name="Nishida K."/>
            <person name="Yoshida Y."/>
            <person name="Nishimura Y."/>
            <person name="Nakao S."/>
            <person name="Kobayashi T."/>
            <person name="Momoyama Y."/>
            <person name="Higashiyama T."/>
            <person name="Minoda A."/>
            <person name="Sano M."/>
            <person name="Nomoto H."/>
            <person name="Oishi K."/>
            <person name="Hayashi H."/>
            <person name="Ohta F."/>
            <person name="Nishizaka S."/>
            <person name="Haga S."/>
            <person name="Miura S."/>
            <person name="Morishita T."/>
            <person name="Kabeya Y."/>
            <person name="Terasawa K."/>
            <person name="Suzuki Y."/>
            <person name="Ishii Y."/>
            <person name="Asakawa S."/>
            <person name="Takano H."/>
            <person name="Ohta N."/>
            <person name="Kuroiwa H."/>
            <person name="Tanaka K."/>
            <person name="Shimizu N."/>
            <person name="Sugano S."/>
            <person name="Sato N."/>
            <person name="Nozaki H."/>
            <person name="Ogasawara N."/>
            <person name="Kohara Y."/>
            <person name="Kuroiwa T."/>
        </authorList>
    </citation>
    <scope>NUCLEOTIDE SEQUENCE [LARGE SCALE GENOMIC DNA]</scope>
    <source>
        <strain evidence="3 4">10D</strain>
    </source>
</reference>
<keyword evidence="4" id="KW-1185">Reference proteome</keyword>
<evidence type="ECO:0000313" key="4">
    <source>
        <dbReference type="Proteomes" id="UP000007014"/>
    </source>
</evidence>
<dbReference type="PANTHER" id="PTHR23088:SF30">
    <property type="entry name" value="OMEGA-AMIDASE NIT2"/>
    <property type="match status" value="1"/>
</dbReference>
<dbReference type="CDD" id="cd07572">
    <property type="entry name" value="nit"/>
    <property type="match status" value="1"/>
</dbReference>
<dbReference type="Proteomes" id="UP000007014">
    <property type="component" value="Chromosome 17"/>
</dbReference>
<dbReference type="OrthoDB" id="10250282at2759"/>
<evidence type="ECO:0000256" key="1">
    <source>
        <dbReference type="ARBA" id="ARBA00022801"/>
    </source>
</evidence>
<accession>M1VKR1</accession>
<dbReference type="InterPro" id="IPR003010">
    <property type="entry name" value="C-N_Hydrolase"/>
</dbReference>
<dbReference type="HOGENOM" id="CLU_030130_1_0_1"/>
<dbReference type="InterPro" id="IPR036526">
    <property type="entry name" value="C-N_Hydrolase_sf"/>
</dbReference>
<sequence>MSTSAGNSLRIALCQVRVDPDKRVALANAQHWVERAVQEGAKLVVLPECFNCPYDTSCFPKYAEPLPRPGTTAAPCDTSVSETAGVLQKLARAHGIYLVGGSVPERSPDDQRIYNTSLTFGPGGELLARHRKVHLFDVDVPGGIRFRESDVLSAGDSLTSFALRDGIDSEPNANAGLRVGVGICYDIRFPEMATAMAREPHNAKLLIYPGAFNMTTGPAHWELLIRARALDNQVFVGACSPARDLSATYTAYGHSMIASPWGEVIARTDERESLVVADIDLNRLEQVRNAIPVRKQRRPEVYNTAQKAAENTAT</sequence>
<dbReference type="GO" id="GO:0005739">
    <property type="term" value="C:mitochondrion"/>
    <property type="evidence" value="ECO:0007669"/>
    <property type="project" value="TreeGrafter"/>
</dbReference>
<keyword evidence="1" id="KW-0378">Hydrolase</keyword>
<dbReference type="GeneID" id="16996203"/>
<name>M1VKR1_CYAM1</name>
<evidence type="ECO:0000313" key="3">
    <source>
        <dbReference type="EMBL" id="BAM82138.1"/>
    </source>
</evidence>
<protein>
    <submittedName>
        <fullName evidence="3">Nitrilase</fullName>
    </submittedName>
</protein>
<dbReference type="GO" id="GO:0006528">
    <property type="term" value="P:asparagine metabolic process"/>
    <property type="evidence" value="ECO:0007669"/>
    <property type="project" value="TreeGrafter"/>
</dbReference>
<dbReference type="PROSITE" id="PS50263">
    <property type="entry name" value="CN_HYDROLASE"/>
    <property type="match status" value="1"/>
</dbReference>
<feature type="domain" description="CN hydrolase" evidence="2">
    <location>
        <begin position="9"/>
        <end position="281"/>
    </location>
</feature>
<dbReference type="GO" id="GO:0006541">
    <property type="term" value="P:glutamine metabolic process"/>
    <property type="evidence" value="ECO:0007669"/>
    <property type="project" value="TreeGrafter"/>
</dbReference>
<dbReference type="OMA" id="MQSKPYA"/>
<dbReference type="RefSeq" id="XP_005538174.1">
    <property type="nucleotide sequence ID" value="XM_005538117.1"/>
</dbReference>
<dbReference type="Gramene" id="CMQ252CT">
    <property type="protein sequence ID" value="CMQ252CT"/>
    <property type="gene ID" value="CMQ252C"/>
</dbReference>
<organism evidence="3 4">
    <name type="scientific">Cyanidioschyzon merolae (strain NIES-3377 / 10D)</name>
    <name type="common">Unicellular red alga</name>
    <dbReference type="NCBI Taxonomy" id="280699"/>
    <lineage>
        <taxon>Eukaryota</taxon>
        <taxon>Rhodophyta</taxon>
        <taxon>Bangiophyceae</taxon>
        <taxon>Cyanidiales</taxon>
        <taxon>Cyanidiaceae</taxon>
        <taxon>Cyanidioschyzon</taxon>
    </lineage>
</organism>
<dbReference type="EMBL" id="AP006499">
    <property type="protein sequence ID" value="BAM82138.1"/>
    <property type="molecule type" value="Genomic_DNA"/>
</dbReference>
<gene>
    <name evidence="3" type="ORF">CYME_CMQ252C</name>
</gene>
<dbReference type="AlphaFoldDB" id="M1VKR1"/>